<accession>A0A383A200</accession>
<name>A0A383A200_9ZZZZ</name>
<keyword evidence="1" id="KW-1133">Transmembrane helix</keyword>
<dbReference type="AlphaFoldDB" id="A0A383A200"/>
<feature type="transmembrane region" description="Helical" evidence="1">
    <location>
        <begin position="12"/>
        <end position="31"/>
    </location>
</feature>
<keyword evidence="1" id="KW-0812">Transmembrane</keyword>
<sequence>VNDASNSTSHRLVSLLGISHVFGSISVIVPGRSVGRPLIERISNVPVPSSGPRITTVNVEFSESSKSVAVALSTVGNPSPARTANCRRLGA</sequence>
<gene>
    <name evidence="2" type="ORF">METZ01_LOCUS454424</name>
</gene>
<dbReference type="EMBL" id="UINC01188376">
    <property type="protein sequence ID" value="SVE01570.1"/>
    <property type="molecule type" value="Genomic_DNA"/>
</dbReference>
<proteinExistence type="predicted"/>
<evidence type="ECO:0000256" key="1">
    <source>
        <dbReference type="SAM" id="Phobius"/>
    </source>
</evidence>
<keyword evidence="1" id="KW-0472">Membrane</keyword>
<feature type="non-terminal residue" evidence="2">
    <location>
        <position position="1"/>
    </location>
</feature>
<reference evidence="2" key="1">
    <citation type="submission" date="2018-05" db="EMBL/GenBank/DDBJ databases">
        <authorList>
            <person name="Lanie J.A."/>
            <person name="Ng W.-L."/>
            <person name="Kazmierczak K.M."/>
            <person name="Andrzejewski T.M."/>
            <person name="Davidsen T.M."/>
            <person name="Wayne K.J."/>
            <person name="Tettelin H."/>
            <person name="Glass J.I."/>
            <person name="Rusch D."/>
            <person name="Podicherti R."/>
            <person name="Tsui H.-C.T."/>
            <person name="Winkler M.E."/>
        </authorList>
    </citation>
    <scope>NUCLEOTIDE SEQUENCE</scope>
</reference>
<organism evidence="2">
    <name type="scientific">marine metagenome</name>
    <dbReference type="NCBI Taxonomy" id="408172"/>
    <lineage>
        <taxon>unclassified sequences</taxon>
        <taxon>metagenomes</taxon>
        <taxon>ecological metagenomes</taxon>
    </lineage>
</organism>
<protein>
    <submittedName>
        <fullName evidence="2">Uncharacterized protein</fullName>
    </submittedName>
</protein>
<evidence type="ECO:0000313" key="2">
    <source>
        <dbReference type="EMBL" id="SVE01570.1"/>
    </source>
</evidence>